<feature type="compositionally biased region" description="Basic and acidic residues" evidence="3">
    <location>
        <begin position="638"/>
        <end position="658"/>
    </location>
</feature>
<dbReference type="Pfam" id="PF06428">
    <property type="entry name" value="Sec2p"/>
    <property type="match status" value="1"/>
</dbReference>
<proteinExistence type="predicted"/>
<accession>A0A0J9XAM6</accession>
<feature type="region of interest" description="Disordered" evidence="3">
    <location>
        <begin position="452"/>
        <end position="471"/>
    </location>
</feature>
<dbReference type="Proteomes" id="UP000242525">
    <property type="component" value="Unassembled WGS sequence"/>
</dbReference>
<gene>
    <name evidence="5" type="ORF">BN980_GECA06s01000g</name>
</gene>
<evidence type="ECO:0000313" key="5">
    <source>
        <dbReference type="EMBL" id="CDO53878.1"/>
    </source>
</evidence>
<keyword evidence="6" id="KW-1185">Reference proteome</keyword>
<protein>
    <submittedName>
        <fullName evidence="5">Similar to Saccharomyces cerevisiae YNL272C SEC2 Guanyl-nucleotide exchange factor for the small G-protein Sec4p</fullName>
    </submittedName>
</protein>
<comment type="caution">
    <text evidence="5">The sequence shown here is derived from an EMBL/GenBank/DDBJ whole genome shotgun (WGS) entry which is preliminary data.</text>
</comment>
<feature type="coiled-coil region" evidence="2">
    <location>
        <begin position="19"/>
        <end position="149"/>
    </location>
</feature>
<evidence type="ECO:0000256" key="3">
    <source>
        <dbReference type="SAM" id="MobiDB-lite"/>
    </source>
</evidence>
<dbReference type="CDD" id="cd21044">
    <property type="entry name" value="Rab11BD_RAB3IP_like"/>
    <property type="match status" value="1"/>
</dbReference>
<feature type="region of interest" description="Disordered" evidence="3">
    <location>
        <begin position="275"/>
        <end position="294"/>
    </location>
</feature>
<dbReference type="InterPro" id="IPR009449">
    <property type="entry name" value="Sec2_N"/>
</dbReference>
<sequence>MDAAENEMTAQVTSLSTKLLEAIDTQADLEDQIQVMRRELDTLRRENMNHEDQVRLGQLVPASDLALEKHKRVAAETQVSKLQGEIEELTSSLFDEANRMVADAKRETSAIERRNEQLTQQLHERDVLLEDLQEQLAALKEVLQEMTDDGDDNNNNNIINSNLDSATEGINYIEEKEATENGDLEPVESDTATTVTEVHPDDVLLNNYSFVRPIVRHDLQNYREFLLMIPDVVESPRTSLVVDSSILKPVTTTSSGSSITSNSISALTARFSSNHNTTGGSNNGNSGSSGSSSGSGLKDFKFFKRSLADDIEPTLRLDTAPGLSWLSRRNIMSSIIDGSIIIEPIAAANEGYKLKVSDVAINSGSSNSSKVENDDVYVASYNGLNVKPQLISNASVQTTLPVATRSKCALCGESRDKSLLYARLHNLRTGRENNHNSISSLTDSEELLSSAATTASGSGATTPTSTSPATTSSGYPLCFHCLQRVRTVCDYISFIRGLRLGLWKGSKLKAWEECIQLRERMFWARNGGFHLNDGRRLRVVRRGGANRESYSSHFNIREDTASVAPSAVGSPVATRYSEISKPGTPNSVKDSSADEDFKDAKEESDDDHADVPATAAAPPAVDDVDPISPSTTTAAVKTELEPTDAKTEQEPEAVKTELEPAAVKAELEPAAVVTESKEEPVVAPVAATETLEKESDK</sequence>
<feature type="compositionally biased region" description="Low complexity" evidence="3">
    <location>
        <begin position="611"/>
        <end position="621"/>
    </location>
</feature>
<dbReference type="Gene3D" id="6.10.140.910">
    <property type="match status" value="1"/>
</dbReference>
<reference evidence="5" key="1">
    <citation type="submission" date="2014-03" db="EMBL/GenBank/DDBJ databases">
        <authorList>
            <person name="Casaregola S."/>
        </authorList>
    </citation>
    <scope>NUCLEOTIDE SEQUENCE [LARGE SCALE GENOMIC DNA]</scope>
    <source>
        <strain evidence="5">CLIB 918</strain>
    </source>
</reference>
<dbReference type="OrthoDB" id="1748564at2759"/>
<organism evidence="5 6">
    <name type="scientific">Geotrichum candidum</name>
    <name type="common">Oospora lactis</name>
    <name type="synonym">Dipodascus geotrichum</name>
    <dbReference type="NCBI Taxonomy" id="1173061"/>
    <lineage>
        <taxon>Eukaryota</taxon>
        <taxon>Fungi</taxon>
        <taxon>Dikarya</taxon>
        <taxon>Ascomycota</taxon>
        <taxon>Saccharomycotina</taxon>
        <taxon>Dipodascomycetes</taxon>
        <taxon>Dipodascales</taxon>
        <taxon>Dipodascaceae</taxon>
        <taxon>Geotrichum</taxon>
    </lineage>
</organism>
<evidence type="ECO:0000256" key="1">
    <source>
        <dbReference type="ARBA" id="ARBA00023054"/>
    </source>
</evidence>
<name>A0A0J9XAM6_GEOCN</name>
<dbReference type="GO" id="GO:0006887">
    <property type="term" value="P:exocytosis"/>
    <property type="evidence" value="ECO:0007669"/>
    <property type="project" value="TreeGrafter"/>
</dbReference>
<dbReference type="SUPFAM" id="SSF144284">
    <property type="entry name" value="Sec2 N-terminal region"/>
    <property type="match status" value="1"/>
</dbReference>
<dbReference type="GO" id="GO:0005085">
    <property type="term" value="F:guanyl-nucleotide exchange factor activity"/>
    <property type="evidence" value="ECO:0007669"/>
    <property type="project" value="InterPro"/>
</dbReference>
<dbReference type="PANTHER" id="PTHR14430">
    <property type="entry name" value="RABIN3-RELATED"/>
    <property type="match status" value="1"/>
</dbReference>
<dbReference type="InterPro" id="IPR040351">
    <property type="entry name" value="RAB3IL/RAB3IP/Sec2"/>
</dbReference>
<feature type="region of interest" description="Disordered" evidence="3">
    <location>
        <begin position="565"/>
        <end position="697"/>
    </location>
</feature>
<dbReference type="PANTHER" id="PTHR14430:SF0">
    <property type="entry name" value="SEC2P DOMAIN-CONTAINING PROTEIN"/>
    <property type="match status" value="1"/>
</dbReference>
<evidence type="ECO:0000313" key="6">
    <source>
        <dbReference type="Proteomes" id="UP000242525"/>
    </source>
</evidence>
<evidence type="ECO:0000256" key="2">
    <source>
        <dbReference type="SAM" id="Coils"/>
    </source>
</evidence>
<dbReference type="AlphaFoldDB" id="A0A0J9XAM6"/>
<dbReference type="GO" id="GO:0070319">
    <property type="term" value="C:Golgi to plasma membrane transport vesicle"/>
    <property type="evidence" value="ECO:0007669"/>
    <property type="project" value="TreeGrafter"/>
</dbReference>
<feature type="domain" description="GDP/GTP exchange factor Sec2 N-terminal" evidence="4">
    <location>
        <begin position="21"/>
        <end position="147"/>
    </location>
</feature>
<evidence type="ECO:0000259" key="4">
    <source>
        <dbReference type="Pfam" id="PF06428"/>
    </source>
</evidence>
<dbReference type="EMBL" id="CCBN010000006">
    <property type="protein sequence ID" value="CDO53878.1"/>
    <property type="molecule type" value="Genomic_DNA"/>
</dbReference>
<dbReference type="STRING" id="1173061.A0A0J9XAM6"/>
<feature type="compositionally biased region" description="Acidic residues" evidence="3">
    <location>
        <begin position="593"/>
        <end position="608"/>
    </location>
</feature>
<dbReference type="GO" id="GO:0051286">
    <property type="term" value="C:cell tip"/>
    <property type="evidence" value="ECO:0007669"/>
    <property type="project" value="TreeGrafter"/>
</dbReference>
<dbReference type="Pfam" id="PF25555">
    <property type="entry name" value="RAB3A-like_C"/>
    <property type="match status" value="1"/>
</dbReference>
<keyword evidence="1 2" id="KW-0175">Coiled coil</keyword>